<evidence type="ECO:0000256" key="4">
    <source>
        <dbReference type="ARBA" id="ARBA00022786"/>
    </source>
</evidence>
<dbReference type="OrthoDB" id="1708823at2759"/>
<dbReference type="InterPro" id="IPR030667">
    <property type="entry name" value="APP-BP1"/>
</dbReference>
<keyword evidence="8" id="KW-1185">Reference proteome</keyword>
<accession>A0A0D2L6B5</accession>
<feature type="domain" description="THIF-type NAD/FAD binding fold" evidence="6">
    <location>
        <begin position="26"/>
        <end position="502"/>
    </location>
</feature>
<dbReference type="Pfam" id="PF00899">
    <property type="entry name" value="ThiF"/>
    <property type="match status" value="1"/>
</dbReference>
<evidence type="ECO:0000256" key="1">
    <source>
        <dbReference type="ARBA" id="ARBA00005032"/>
    </source>
</evidence>
<reference evidence="8" key="1">
    <citation type="submission" date="2014-04" db="EMBL/GenBank/DDBJ databases">
        <title>Evolutionary Origins and Diversification of the Mycorrhizal Mutualists.</title>
        <authorList>
            <consortium name="DOE Joint Genome Institute"/>
            <consortium name="Mycorrhizal Genomics Consortium"/>
            <person name="Kohler A."/>
            <person name="Kuo A."/>
            <person name="Nagy L.G."/>
            <person name="Floudas D."/>
            <person name="Copeland A."/>
            <person name="Barry K.W."/>
            <person name="Cichocki N."/>
            <person name="Veneault-Fourrey C."/>
            <person name="LaButti K."/>
            <person name="Lindquist E.A."/>
            <person name="Lipzen A."/>
            <person name="Lundell T."/>
            <person name="Morin E."/>
            <person name="Murat C."/>
            <person name="Riley R."/>
            <person name="Ohm R."/>
            <person name="Sun H."/>
            <person name="Tunlid A."/>
            <person name="Henrissat B."/>
            <person name="Grigoriev I.V."/>
            <person name="Hibbett D.S."/>
            <person name="Martin F."/>
        </authorList>
    </citation>
    <scope>NUCLEOTIDE SEQUENCE [LARGE SCALE GENOMIC DNA]</scope>
    <source>
        <strain evidence="8">FD-334 SS-4</strain>
    </source>
</reference>
<dbReference type="FunFam" id="3.40.50.720:FF:000475">
    <property type="entry name" value="NEDD8-activating enzyme E1 regulatory subunit"/>
    <property type="match status" value="1"/>
</dbReference>
<dbReference type="AlphaFoldDB" id="A0A0D2L6B5"/>
<dbReference type="PIRSF" id="PIRSF039099">
    <property type="entry name" value="APP-BP1"/>
    <property type="match status" value="1"/>
</dbReference>
<protein>
    <recommendedName>
        <fullName evidence="3 5">NEDD8-activating enzyme E1 regulatory subunit</fullName>
    </recommendedName>
</protein>
<dbReference type="InterPro" id="IPR000594">
    <property type="entry name" value="ThiF_NAD_FAD-bd"/>
</dbReference>
<dbReference type="GO" id="GO:0005737">
    <property type="term" value="C:cytoplasm"/>
    <property type="evidence" value="ECO:0007669"/>
    <property type="project" value="TreeGrafter"/>
</dbReference>
<name>A0A0D2L6B5_HYPSF</name>
<proteinExistence type="inferred from homology"/>
<dbReference type="PANTHER" id="PTHR10953">
    <property type="entry name" value="UBIQUITIN-ACTIVATING ENZYME E1"/>
    <property type="match status" value="1"/>
</dbReference>
<dbReference type="Proteomes" id="UP000054270">
    <property type="component" value="Unassembled WGS sequence"/>
</dbReference>
<evidence type="ECO:0000256" key="5">
    <source>
        <dbReference type="PIRNR" id="PIRNR039099"/>
    </source>
</evidence>
<dbReference type="Gene3D" id="3.40.50.12550">
    <property type="entry name" value="Ubiquitin-activating enzyme E1, inactive adenylation domain, subdomain 2"/>
    <property type="match status" value="1"/>
</dbReference>
<dbReference type="OMA" id="KLITHQY"/>
<evidence type="ECO:0000256" key="2">
    <source>
        <dbReference type="ARBA" id="ARBA00006868"/>
    </source>
</evidence>
<dbReference type="EMBL" id="KN817549">
    <property type="protein sequence ID" value="KJA22477.1"/>
    <property type="molecule type" value="Genomic_DNA"/>
</dbReference>
<dbReference type="Gene3D" id="3.40.50.720">
    <property type="entry name" value="NAD(P)-binding Rossmann-like Domain"/>
    <property type="match status" value="1"/>
</dbReference>
<evidence type="ECO:0000259" key="6">
    <source>
        <dbReference type="Pfam" id="PF00899"/>
    </source>
</evidence>
<evidence type="ECO:0000256" key="3">
    <source>
        <dbReference type="ARBA" id="ARBA00015407"/>
    </source>
</evidence>
<comment type="similarity">
    <text evidence="2 5">Belongs to the ubiquitin-activating E1 family. ULA1 subfamily.</text>
</comment>
<keyword evidence="4 5" id="KW-0833">Ubl conjugation pathway</keyword>
<comment type="pathway">
    <text evidence="1 5">Protein modification; protein neddylation.</text>
</comment>
<dbReference type="UniPathway" id="UPA00885"/>
<dbReference type="InterPro" id="IPR045886">
    <property type="entry name" value="ThiF/MoeB/HesA"/>
</dbReference>
<comment type="function">
    <text evidence="5">Regulatory subunit of the dimeric UBA3-ULA1 E1 enzyme.</text>
</comment>
<organism evidence="7 8">
    <name type="scientific">Hypholoma sublateritium (strain FD-334 SS-4)</name>
    <dbReference type="NCBI Taxonomy" id="945553"/>
    <lineage>
        <taxon>Eukaryota</taxon>
        <taxon>Fungi</taxon>
        <taxon>Dikarya</taxon>
        <taxon>Basidiomycota</taxon>
        <taxon>Agaricomycotina</taxon>
        <taxon>Agaricomycetes</taxon>
        <taxon>Agaricomycetidae</taxon>
        <taxon>Agaricales</taxon>
        <taxon>Agaricineae</taxon>
        <taxon>Strophariaceae</taxon>
        <taxon>Hypholoma</taxon>
    </lineage>
</organism>
<gene>
    <name evidence="7" type="ORF">HYPSUDRAFT_40855</name>
</gene>
<dbReference type="SUPFAM" id="SSF69572">
    <property type="entry name" value="Activating enzymes of the ubiquitin-like proteins"/>
    <property type="match status" value="1"/>
</dbReference>
<evidence type="ECO:0000313" key="7">
    <source>
        <dbReference type="EMBL" id="KJA22477.1"/>
    </source>
</evidence>
<dbReference type="PANTHER" id="PTHR10953:SF29">
    <property type="entry name" value="NEDD8-ACTIVATING ENZYME E1 REGULATORY SUBUNIT"/>
    <property type="match status" value="1"/>
</dbReference>
<evidence type="ECO:0000313" key="8">
    <source>
        <dbReference type="Proteomes" id="UP000054270"/>
    </source>
</evidence>
<dbReference type="GO" id="GO:0019781">
    <property type="term" value="F:NEDD8 activating enzyme activity"/>
    <property type="evidence" value="ECO:0007669"/>
    <property type="project" value="UniProtKB-UniRule"/>
</dbReference>
<sequence>MASQDVETVTTALATEAAPDAKTRRYDRQLRLWAASGQNALESSRILVISGSATSTSILKNLVLPGIGHFTIIDPNQVTPEDAGNNFFLEGPSSIGKSRAEEAVRLLLELNDGVDGKADVRSLEHVLENSKEWLSEFTIVIAHNLEAALLEQLASLLWADESYTPLVVVRSAGFLAEVYIQYHEHAVIESHPETPQSLHIDKAFPSLLEYSTSLDFENMDVTDHGHVPYVVILVRVLEDWKKTHNGSPPLSYEEKQEFKKAIFAMRKKSDEENFDEAVAQAYRAWAKTSVPSDISALFEDEKVRSLSPTSPPFFHLLHALQRFATEQPSHALPLTSALPDMKASTESYIHLQTLYKAHAEEEKAIFKSYLQVPVEDDIVDAFVKNSHALRLQKGKKWGTLDADPASLAAALETAPKALAIHLALTVLSSYVAKQPADVPLSPTAEALTAEALTLLPPGTELPDEFDEALGEVVRAPTADLPNTAALLGGIVAQEVIKMITKQYIPINGSCLIDLIETWTGIL</sequence>
<dbReference type="STRING" id="945553.A0A0D2L6B5"/>
<dbReference type="InterPro" id="IPR035985">
    <property type="entry name" value="Ubiquitin-activating_enz"/>
</dbReference>
<dbReference type="GO" id="GO:0045116">
    <property type="term" value="P:protein neddylation"/>
    <property type="evidence" value="ECO:0007669"/>
    <property type="project" value="UniProtKB-UniRule"/>
</dbReference>